<dbReference type="InterPro" id="IPR011989">
    <property type="entry name" value="ARM-like"/>
</dbReference>
<dbReference type="Pfam" id="PF12765">
    <property type="entry name" value="Cohesin_HEAT"/>
    <property type="match status" value="1"/>
</dbReference>
<evidence type="ECO:0000313" key="1">
    <source>
        <dbReference type="EMBL" id="ELY35552.1"/>
    </source>
</evidence>
<comment type="caution">
    <text evidence="1">The sequence shown here is derived from an EMBL/GenBank/DDBJ whole genome shotgun (WGS) entry which is preliminary data.</text>
</comment>
<dbReference type="AlphaFoldDB" id="L9VF28"/>
<proteinExistence type="predicted"/>
<evidence type="ECO:0000313" key="2">
    <source>
        <dbReference type="Proteomes" id="UP000011599"/>
    </source>
</evidence>
<accession>L9VF28</accession>
<reference evidence="1 2" key="1">
    <citation type="journal article" date="2014" name="PLoS Genet.">
        <title>Phylogenetically driven sequencing of extremely halophilic archaea reveals strategies for static and dynamic osmo-response.</title>
        <authorList>
            <person name="Becker E.A."/>
            <person name="Seitzer P.M."/>
            <person name="Tritt A."/>
            <person name="Larsen D."/>
            <person name="Krusor M."/>
            <person name="Yao A.I."/>
            <person name="Wu D."/>
            <person name="Madern D."/>
            <person name="Eisen J.A."/>
            <person name="Darling A.E."/>
            <person name="Facciotti M.T."/>
        </authorList>
    </citation>
    <scope>NUCLEOTIDE SEQUENCE [LARGE SCALE GENOMIC DNA]</scope>
    <source>
        <strain evidence="1 2">GA33</strain>
    </source>
</reference>
<dbReference type="InterPro" id="IPR016024">
    <property type="entry name" value="ARM-type_fold"/>
</dbReference>
<name>L9VF28_9EURY</name>
<sequence>MLAAVADENARAVQPTLYDLAAVLDAPDRRTRVHAMAAFQVAASAIPDTAVDLLDAVVPRLTDVDPLVREAAASTVAWLAEAVRDDTRGDFPDGTRATFQPAVGALLAVLVADTGDERFEWTAAFAVTHPTRTFWGAVDAGASRRSACHWQATFAVAMLADWFPEQVATHDTQLATLAESGARAETRWYAIDALARAGADDTLRTVRDRALAALEKPDRAASSVETLYHLTTERPALLVPAAPSLANVLDDLDPEPTTLAVVTILHAAVHDPDPVAVDTLVREWLRTADEDDSRTKRVNVDLVASVATAHPEQVLPAVGHALDIPIADHALAADAERPTQSTQSGEGWDTDRAWRVLLEIASRDRELVWEVVKEDRLLARLDQQADRGARIRKLYATTVPTPPPESVIEDLFKLLIADTTGAYAALSTLQDRAPDTVLTAAVDAVDGASAPVADVLSVLVALSDDDPAALEPLQETLWSWNNTIRPGDDRWSDLVTILGRIAVATDDRERLSRMLHLEHAVYCKRFLRTAVAPMVIQTAPNKAVPALLEHLEHRDASLRKQVVRLYETRPDGYGGWAPTIQGAVLARMTDSDPGVRSATVKTLGTWLEYVTETSGDARDGWVSPVRSALFDGLDDEDWRVRAHAARALGADMDAETQATFETRLAQEGNQTVRFEIQRVLSRHSREARTDR</sequence>
<dbReference type="SUPFAM" id="SSF48371">
    <property type="entry name" value="ARM repeat"/>
    <property type="match status" value="1"/>
</dbReference>
<dbReference type="Proteomes" id="UP000011599">
    <property type="component" value="Unassembled WGS sequence"/>
</dbReference>
<dbReference type="PROSITE" id="PS50077">
    <property type="entry name" value="HEAT_REPEAT"/>
    <property type="match status" value="1"/>
</dbReference>
<dbReference type="PATRIC" id="fig|1114856.3.peg.4805"/>
<keyword evidence="2" id="KW-1185">Reference proteome</keyword>
<gene>
    <name evidence="1" type="ORF">C496_23286</name>
</gene>
<dbReference type="EMBL" id="AOHW01000056">
    <property type="protein sequence ID" value="ELY35552.1"/>
    <property type="molecule type" value="Genomic_DNA"/>
</dbReference>
<dbReference type="InterPro" id="IPR021133">
    <property type="entry name" value="HEAT_type_2"/>
</dbReference>
<organism evidence="1 2">
    <name type="scientific">Natronorubrum tibetense GA33</name>
    <dbReference type="NCBI Taxonomy" id="1114856"/>
    <lineage>
        <taxon>Archaea</taxon>
        <taxon>Methanobacteriati</taxon>
        <taxon>Methanobacteriota</taxon>
        <taxon>Stenosarchaea group</taxon>
        <taxon>Halobacteria</taxon>
        <taxon>Halobacteriales</taxon>
        <taxon>Natrialbaceae</taxon>
        <taxon>Natronorubrum</taxon>
    </lineage>
</organism>
<dbReference type="InterPro" id="IPR026003">
    <property type="entry name" value="Cohesin_HEAT"/>
</dbReference>
<dbReference type="Pfam" id="PF13646">
    <property type="entry name" value="HEAT_2"/>
    <property type="match status" value="1"/>
</dbReference>
<dbReference type="Gene3D" id="1.25.10.10">
    <property type="entry name" value="Leucine-rich Repeat Variant"/>
    <property type="match status" value="2"/>
</dbReference>
<dbReference type="OrthoDB" id="10495at2157"/>
<protein>
    <submittedName>
        <fullName evidence="1">Uncharacterized protein</fullName>
    </submittedName>
</protein>